<dbReference type="EMBL" id="CARXXK010000004">
    <property type="protein sequence ID" value="CAI6365108.1"/>
    <property type="molecule type" value="Genomic_DNA"/>
</dbReference>
<evidence type="ECO:0000259" key="1">
    <source>
        <dbReference type="Pfam" id="PF05699"/>
    </source>
</evidence>
<dbReference type="InterPro" id="IPR012337">
    <property type="entry name" value="RNaseH-like_sf"/>
</dbReference>
<feature type="domain" description="HAT C-terminal dimerisation" evidence="1">
    <location>
        <begin position="2"/>
        <end position="42"/>
    </location>
</feature>
<organism evidence="2 3">
    <name type="scientific">Macrosiphum euphorbiae</name>
    <name type="common">potato aphid</name>
    <dbReference type="NCBI Taxonomy" id="13131"/>
    <lineage>
        <taxon>Eukaryota</taxon>
        <taxon>Metazoa</taxon>
        <taxon>Ecdysozoa</taxon>
        <taxon>Arthropoda</taxon>
        <taxon>Hexapoda</taxon>
        <taxon>Insecta</taxon>
        <taxon>Pterygota</taxon>
        <taxon>Neoptera</taxon>
        <taxon>Paraneoptera</taxon>
        <taxon>Hemiptera</taxon>
        <taxon>Sternorrhyncha</taxon>
        <taxon>Aphidomorpha</taxon>
        <taxon>Aphidoidea</taxon>
        <taxon>Aphididae</taxon>
        <taxon>Macrosiphini</taxon>
        <taxon>Macrosiphum</taxon>
    </lineage>
</organism>
<sequence>MAVSCTQVTVERTFSGLKYICNDLRSSISSHLLDDIMVIRGNHN</sequence>
<reference evidence="2 3" key="1">
    <citation type="submission" date="2023-01" db="EMBL/GenBank/DDBJ databases">
        <authorList>
            <person name="Whitehead M."/>
        </authorList>
    </citation>
    <scope>NUCLEOTIDE SEQUENCE [LARGE SCALE GENOMIC DNA]</scope>
</reference>
<accession>A0AAV0XA83</accession>
<dbReference type="Pfam" id="PF05699">
    <property type="entry name" value="Dimer_Tnp_hAT"/>
    <property type="match status" value="1"/>
</dbReference>
<comment type="caution">
    <text evidence="2">The sequence shown here is derived from an EMBL/GenBank/DDBJ whole genome shotgun (WGS) entry which is preliminary data.</text>
</comment>
<evidence type="ECO:0000313" key="3">
    <source>
        <dbReference type="Proteomes" id="UP001160148"/>
    </source>
</evidence>
<name>A0AAV0XA83_9HEMI</name>
<dbReference type="SUPFAM" id="SSF53098">
    <property type="entry name" value="Ribonuclease H-like"/>
    <property type="match status" value="1"/>
</dbReference>
<dbReference type="AlphaFoldDB" id="A0AAV0XA83"/>
<protein>
    <recommendedName>
        <fullName evidence="1">HAT C-terminal dimerisation domain-containing protein</fullName>
    </recommendedName>
</protein>
<proteinExistence type="predicted"/>
<evidence type="ECO:0000313" key="2">
    <source>
        <dbReference type="EMBL" id="CAI6365108.1"/>
    </source>
</evidence>
<dbReference type="Proteomes" id="UP001160148">
    <property type="component" value="Unassembled WGS sequence"/>
</dbReference>
<dbReference type="InterPro" id="IPR008906">
    <property type="entry name" value="HATC_C_dom"/>
</dbReference>
<dbReference type="GO" id="GO:0046983">
    <property type="term" value="F:protein dimerization activity"/>
    <property type="evidence" value="ECO:0007669"/>
    <property type="project" value="InterPro"/>
</dbReference>
<gene>
    <name evidence="2" type="ORF">MEUPH1_LOCUS19857</name>
</gene>
<keyword evidence="3" id="KW-1185">Reference proteome</keyword>